<feature type="domain" description="DUF6531" evidence="3">
    <location>
        <begin position="218"/>
        <end position="287"/>
    </location>
</feature>
<accession>A0A2S6IB86</accession>
<gene>
    <name evidence="5" type="ORF">CLV84_1742</name>
</gene>
<evidence type="ECO:0000259" key="3">
    <source>
        <dbReference type="Pfam" id="PF20148"/>
    </source>
</evidence>
<dbReference type="InterPro" id="IPR045351">
    <property type="entry name" value="DUF6531"/>
</dbReference>
<evidence type="ECO:0000313" key="6">
    <source>
        <dbReference type="Proteomes" id="UP000237662"/>
    </source>
</evidence>
<dbReference type="InterPro" id="IPR022385">
    <property type="entry name" value="Rhs_assc_core"/>
</dbReference>
<feature type="domain" description="Teneurin-like YD-shell" evidence="4">
    <location>
        <begin position="946"/>
        <end position="1064"/>
    </location>
</feature>
<dbReference type="Pfam" id="PF20148">
    <property type="entry name" value="DUF6531"/>
    <property type="match status" value="1"/>
</dbReference>
<dbReference type="PANTHER" id="PTHR32305">
    <property type="match status" value="1"/>
</dbReference>
<dbReference type="Gene3D" id="2.180.10.10">
    <property type="entry name" value="RHS repeat-associated core"/>
    <property type="match status" value="2"/>
</dbReference>
<keyword evidence="6" id="KW-1185">Reference proteome</keyword>
<dbReference type="Pfam" id="PF05593">
    <property type="entry name" value="RHS_repeat"/>
    <property type="match status" value="2"/>
</dbReference>
<evidence type="ECO:0000256" key="1">
    <source>
        <dbReference type="ARBA" id="ARBA00022737"/>
    </source>
</evidence>
<reference evidence="5 6" key="1">
    <citation type="submission" date="2018-02" db="EMBL/GenBank/DDBJ databases">
        <title>Genomic Encyclopedia of Archaeal and Bacterial Type Strains, Phase II (KMG-II): from individual species to whole genera.</title>
        <authorList>
            <person name="Goeker M."/>
        </authorList>
    </citation>
    <scope>NUCLEOTIDE SEQUENCE [LARGE SCALE GENOMIC DNA]</scope>
    <source>
        <strain evidence="5 6">DSM 29526</strain>
    </source>
</reference>
<feature type="compositionally biased region" description="Basic and acidic residues" evidence="2">
    <location>
        <begin position="1100"/>
        <end position="1116"/>
    </location>
</feature>
<evidence type="ECO:0000313" key="5">
    <source>
        <dbReference type="EMBL" id="PPK88770.1"/>
    </source>
</evidence>
<feature type="domain" description="Teneurin-like YD-shell" evidence="4">
    <location>
        <begin position="713"/>
        <end position="810"/>
    </location>
</feature>
<dbReference type="Proteomes" id="UP000237662">
    <property type="component" value="Unassembled WGS sequence"/>
</dbReference>
<organism evidence="5 6">
    <name type="scientific">Neolewinella xylanilytica</name>
    <dbReference type="NCBI Taxonomy" id="1514080"/>
    <lineage>
        <taxon>Bacteria</taxon>
        <taxon>Pseudomonadati</taxon>
        <taxon>Bacteroidota</taxon>
        <taxon>Saprospiria</taxon>
        <taxon>Saprospirales</taxon>
        <taxon>Lewinellaceae</taxon>
        <taxon>Neolewinella</taxon>
    </lineage>
</organism>
<dbReference type="InterPro" id="IPR027472">
    <property type="entry name" value="Pput2613-NH3ase"/>
</dbReference>
<dbReference type="Pfam" id="PF14427">
    <property type="entry name" value="Pput2613-deam"/>
    <property type="match status" value="1"/>
</dbReference>
<dbReference type="InterPro" id="IPR050708">
    <property type="entry name" value="T6SS_VgrG/RHS"/>
</dbReference>
<dbReference type="OrthoDB" id="9182053at2"/>
<dbReference type="EMBL" id="PTJC01000005">
    <property type="protein sequence ID" value="PPK88770.1"/>
    <property type="molecule type" value="Genomic_DNA"/>
</dbReference>
<evidence type="ECO:0000259" key="4">
    <source>
        <dbReference type="Pfam" id="PF25023"/>
    </source>
</evidence>
<dbReference type="PANTHER" id="PTHR32305:SF15">
    <property type="entry name" value="PROTEIN RHSA-RELATED"/>
    <property type="match status" value="1"/>
</dbReference>
<dbReference type="InterPro" id="IPR006530">
    <property type="entry name" value="YD"/>
</dbReference>
<evidence type="ECO:0000256" key="2">
    <source>
        <dbReference type="SAM" id="MobiDB-lite"/>
    </source>
</evidence>
<feature type="region of interest" description="Disordered" evidence="2">
    <location>
        <begin position="1084"/>
        <end position="1135"/>
    </location>
</feature>
<keyword evidence="1" id="KW-0677">Repeat</keyword>
<dbReference type="InterPro" id="IPR056823">
    <property type="entry name" value="TEN-like_YD-shell"/>
</dbReference>
<dbReference type="RefSeq" id="WP_104419304.1">
    <property type="nucleotide sequence ID" value="NZ_PTJC01000005.1"/>
</dbReference>
<name>A0A2S6IB86_9BACT</name>
<dbReference type="InterPro" id="IPR031325">
    <property type="entry name" value="RHS_repeat"/>
</dbReference>
<proteinExistence type="predicted"/>
<protein>
    <submittedName>
        <fullName evidence="5">RHS repeat-associated protein</fullName>
    </submittedName>
</protein>
<dbReference type="NCBIfam" id="TIGR01643">
    <property type="entry name" value="YD_repeat_2x"/>
    <property type="match status" value="7"/>
</dbReference>
<dbReference type="Pfam" id="PF25023">
    <property type="entry name" value="TEN_YD-shell"/>
    <property type="match status" value="2"/>
</dbReference>
<dbReference type="NCBIfam" id="TIGR03696">
    <property type="entry name" value="Rhs_assc_core"/>
    <property type="match status" value="1"/>
</dbReference>
<comment type="caution">
    <text evidence="5">The sequence shown here is derived from an EMBL/GenBank/DDBJ whole genome shotgun (WGS) entry which is preliminary data.</text>
</comment>
<dbReference type="CDD" id="cd14740">
    <property type="entry name" value="PAAR_4"/>
    <property type="match status" value="1"/>
</dbReference>
<sequence length="1396" mass="155705">MIAAKMMDMVMGVDIHIVQPPGPVPPIPFPHPFIGMVMDPMEFLPFIGASTWVNGMPRAQAGNEAKGVPPHIPLGGTFIKPVDSEGEIFMGSATVVVEDEPFSRMSSPVLSCSCIGMPSPPRPKGKAKAGLKLPTSVLIAIPGGQLVMVGGPPTISMMAIGMKLGMAAGGKFFNRFVKNSGAYKKLCAKIHDAASLVTRHLPENLRNKIHRNICSVIGHPVDVGTGKVFTDRVDFELPGPIPLVWERIWYSTSGHAGALGHGWHHNYDLELSREEETLELRLPDGRNAFVDYFFPGEEMYLRQEKLRFTRDDTHFIVTDEHYTAHYFRIDDLTVNASAKLDCILRPGAPKITFAYDGRGCLREIVDSAGRRLTVLTDARGRITAIEAPHPQPGDNGAKVTLVRYRYDAAGDLVESTDAVGGSFRYTYRDHLLTRETNRNELSFYFEYTGKGQEACCVHTWGDGGIHDNTVTYDTENRVTRVVNSLGQVTLYHYNEDGLVWKTVDPLGHERLSLYGEACELLREVDELGRVTSYVYDALGHRSEITYPDGSRIKLTRKDHLLAAAKDQVGGSWSWVYDELHRLVARTDPTGATTAYGYSGPNLTAIVDPAGNRTVLAYDKEYNLTRLSTADGASSEWRYDRLGRVTAATDARGNVRNRKLNLLGNTLKVREPDGNVRVLDYDGEENIVRAKDRQYDVAFEYVGMNRLAARIEAGTRVAFRYNTEEELVAIENEHGSVYTFGLDDCGRVVRESGFDRLTRTYVRDAAGQVVRVRRPGDRETDYAYDRVGRVTEVNHWDGSAERYTYRADGELTAAVNGAIRVSFERDRVGRVLTERQGGFVVTSKYDKLGNRVGLTSSLGADVAIRRNKMGDVEEVISQTGKADPWAVQFERDMLGLELERSLPGGVRSRWQRDRLGRPAKQITTVGGERERSRTYQWGVNDRLQSIVDSAKGRFEFEHDVFGNLAAATYPDGSRELRMPDAVGNLFKTGNRGDRKYGPAGQLLEADGTTFRYDPEGNLISKTRSNGERWAYEWNAAGMLARVVRPDGRVVTFTYDALGRRIAKRYGRHLTRWVWDGNVMLHEWREEAPPTPIATRQQDPGGEDRGKRITIRRRDEQLRTSPGQAPPSANGNGHAKPVAVDEPAETITAVAGDLTTWLFEPESFSPLAKLTPTQDYGIVTDHLGTPLSMYSQAGTKSWELELSIYGDTRTLDGWRGECPFRYPGQYEDVETGLYYNRFRYFDPEVGGYVSQDPIRLASNTFNLIAYVPDTNSWTDVFGLSFGSGKGQHSASVTVFDQSDNILHQEDLVSGNMTPEEKALGFPQSTLATHTENRAVRNIPLEPGHRMEIIGQYPPCNSCQGAMRRASSGGRTVEYLWVEDGIPRRMTYEDGKKIKSKCH</sequence>
<feature type="compositionally biased region" description="Polar residues" evidence="2">
    <location>
        <begin position="1117"/>
        <end position="1129"/>
    </location>
</feature>